<gene>
    <name evidence="1" type="ORF">LSINAPIS_LOCUS9894</name>
</gene>
<reference evidence="1 2" key="1">
    <citation type="submission" date="2017-07" db="EMBL/GenBank/DDBJ databases">
        <authorList>
            <person name="Talla V."/>
            <person name="Backstrom N."/>
        </authorList>
    </citation>
    <scope>NUCLEOTIDE SEQUENCE [LARGE SCALE GENOMIC DNA]</scope>
</reference>
<evidence type="ECO:0000313" key="1">
    <source>
        <dbReference type="EMBL" id="VVC98901.1"/>
    </source>
</evidence>
<sequence>MYQLISRVTGFIWLSLNPRCQTINIYSEPKQKIQYETIDYTKLNKIVGIHNNKNGNDNYAQFENILKQTIQHCKVKKTKIQNPPKQDWVNKSIIHKINQKNILWKQHKSNPKDEEIEKKFVKEKKPF</sequence>
<name>A0A5E4QMR4_9NEOP</name>
<dbReference type="AlphaFoldDB" id="A0A5E4QMR4"/>
<proteinExistence type="predicted"/>
<accession>A0A5E4QMR4</accession>
<evidence type="ECO:0000313" key="2">
    <source>
        <dbReference type="Proteomes" id="UP000324832"/>
    </source>
</evidence>
<organism evidence="1 2">
    <name type="scientific">Leptidea sinapis</name>
    <dbReference type="NCBI Taxonomy" id="189913"/>
    <lineage>
        <taxon>Eukaryota</taxon>
        <taxon>Metazoa</taxon>
        <taxon>Ecdysozoa</taxon>
        <taxon>Arthropoda</taxon>
        <taxon>Hexapoda</taxon>
        <taxon>Insecta</taxon>
        <taxon>Pterygota</taxon>
        <taxon>Neoptera</taxon>
        <taxon>Endopterygota</taxon>
        <taxon>Lepidoptera</taxon>
        <taxon>Glossata</taxon>
        <taxon>Ditrysia</taxon>
        <taxon>Papilionoidea</taxon>
        <taxon>Pieridae</taxon>
        <taxon>Dismorphiinae</taxon>
        <taxon>Leptidea</taxon>
    </lineage>
</organism>
<protein>
    <submittedName>
        <fullName evidence="1">Uncharacterized protein</fullName>
    </submittedName>
</protein>
<dbReference type="EMBL" id="FZQP02003878">
    <property type="protein sequence ID" value="VVC98901.1"/>
    <property type="molecule type" value="Genomic_DNA"/>
</dbReference>
<keyword evidence="2" id="KW-1185">Reference proteome</keyword>
<dbReference type="Proteomes" id="UP000324832">
    <property type="component" value="Unassembled WGS sequence"/>
</dbReference>